<dbReference type="PATRIC" id="fig|679936.5.peg.2207"/>
<dbReference type="NCBIfam" id="TIGR01764">
    <property type="entry name" value="excise"/>
    <property type="match status" value="1"/>
</dbReference>
<dbReference type="KEGG" id="sap:Sulac_2140"/>
<evidence type="ECO:0000313" key="2">
    <source>
        <dbReference type="EMBL" id="AEW05624.1"/>
    </source>
</evidence>
<dbReference type="Pfam" id="PF12728">
    <property type="entry name" value="HTH_17"/>
    <property type="match status" value="1"/>
</dbReference>
<evidence type="ECO:0000259" key="1">
    <source>
        <dbReference type="Pfam" id="PF12728"/>
    </source>
</evidence>
<dbReference type="HOGENOM" id="CLU_106726_1_0_9"/>
<evidence type="ECO:0000313" key="3">
    <source>
        <dbReference type="Proteomes" id="UP000005439"/>
    </source>
</evidence>
<dbReference type="GO" id="GO:0003677">
    <property type="term" value="F:DNA binding"/>
    <property type="evidence" value="ECO:0007669"/>
    <property type="project" value="InterPro"/>
</dbReference>
<dbReference type="InterPro" id="IPR041657">
    <property type="entry name" value="HTH_17"/>
</dbReference>
<accession>G8TT09</accession>
<feature type="domain" description="Helix-turn-helix" evidence="1">
    <location>
        <begin position="74"/>
        <end position="122"/>
    </location>
</feature>
<proteinExistence type="predicted"/>
<keyword evidence="3" id="KW-1185">Reference proteome</keyword>
<dbReference type="InterPro" id="IPR010093">
    <property type="entry name" value="SinI_DNA-bd"/>
</dbReference>
<reference evidence="2 3" key="2">
    <citation type="journal article" date="2012" name="Stand. Genomic Sci.">
        <title>Complete genome sequence of the moderately thermophilic mineral-sulfide-oxidizing firmicute Sulfobacillus acidophilus type strain (NAL(T)).</title>
        <authorList>
            <person name="Anderson I."/>
            <person name="Chertkov O."/>
            <person name="Chen A."/>
            <person name="Saunders E."/>
            <person name="Lapidus A."/>
            <person name="Nolan M."/>
            <person name="Lucas S."/>
            <person name="Hammon N."/>
            <person name="Deshpande S."/>
            <person name="Cheng J.F."/>
            <person name="Han C."/>
            <person name="Tapia R."/>
            <person name="Goodwin L.A."/>
            <person name="Pitluck S."/>
            <person name="Liolios K."/>
            <person name="Pagani I."/>
            <person name="Ivanova N."/>
            <person name="Mikhailova N."/>
            <person name="Pati A."/>
            <person name="Palaniappan K."/>
            <person name="Land M."/>
            <person name="Pan C."/>
            <person name="Rohde M."/>
            <person name="Pukall R."/>
            <person name="Goker M."/>
            <person name="Detter J.C."/>
            <person name="Woyke T."/>
            <person name="Bristow J."/>
            <person name="Eisen J.A."/>
            <person name="Markowitz V."/>
            <person name="Hugenholtz P."/>
            <person name="Kyrpides N.C."/>
            <person name="Klenk H.P."/>
            <person name="Mavromatis K."/>
        </authorList>
    </citation>
    <scope>NUCLEOTIDE SEQUENCE [LARGE SCALE GENOMIC DNA]</scope>
    <source>
        <strain evidence="3">ATCC 700253 / DSM 10332 / NAL</strain>
    </source>
</reference>
<organism evidence="2 3">
    <name type="scientific">Sulfobacillus acidophilus (strain ATCC 700253 / DSM 10332 / NAL)</name>
    <dbReference type="NCBI Taxonomy" id="679936"/>
    <lineage>
        <taxon>Bacteria</taxon>
        <taxon>Bacillati</taxon>
        <taxon>Bacillota</taxon>
        <taxon>Clostridia</taxon>
        <taxon>Eubacteriales</taxon>
        <taxon>Clostridiales Family XVII. Incertae Sedis</taxon>
        <taxon>Sulfobacillus</taxon>
    </lineage>
</organism>
<dbReference type="AlphaFoldDB" id="G8TT09"/>
<gene>
    <name evidence="2" type="ordered locus">Sulac_2140</name>
</gene>
<name>G8TT09_SULAD</name>
<reference evidence="3" key="1">
    <citation type="submission" date="2011-12" db="EMBL/GenBank/DDBJ databases">
        <title>The complete genome of chromosome of Sulfobacillus acidophilus DSM 10332.</title>
        <authorList>
            <person name="Lucas S."/>
            <person name="Han J."/>
            <person name="Lapidus A."/>
            <person name="Bruce D."/>
            <person name="Goodwin L."/>
            <person name="Pitluck S."/>
            <person name="Peters L."/>
            <person name="Kyrpides N."/>
            <person name="Mavromatis K."/>
            <person name="Ivanova N."/>
            <person name="Mikhailova N."/>
            <person name="Chertkov O."/>
            <person name="Saunders E."/>
            <person name="Detter J.C."/>
            <person name="Tapia R."/>
            <person name="Han C."/>
            <person name="Land M."/>
            <person name="Hauser L."/>
            <person name="Markowitz V."/>
            <person name="Cheng J.-F."/>
            <person name="Hugenholtz P."/>
            <person name="Woyke T."/>
            <person name="Wu D."/>
            <person name="Pukall R."/>
            <person name="Gehrich-Schroeter G."/>
            <person name="Schneider S."/>
            <person name="Klenk H.-P."/>
            <person name="Eisen J.A."/>
        </authorList>
    </citation>
    <scope>NUCLEOTIDE SEQUENCE [LARGE SCALE GENOMIC DNA]</scope>
    <source>
        <strain evidence="3">ATCC 700253 / DSM 10332 / NAL</strain>
    </source>
</reference>
<sequence length="153" mass="17200">MADDVLIGPDSQDLDTVKRIADDLVAHPNTAYVLMDNNHGQVPLPAPLVRVLLAAAQHLAKGHSVSILHYEQELTTQQAADLLQVSRPYLIRLLDEGKIRFHRVGSHRRIRLGDLLDYKNARDRLRKAHLQELVRASEALGLYASDDVDERES</sequence>
<dbReference type="EMBL" id="CP003179">
    <property type="protein sequence ID" value="AEW05624.1"/>
    <property type="molecule type" value="Genomic_DNA"/>
</dbReference>
<dbReference type="Proteomes" id="UP000005439">
    <property type="component" value="Chromosome"/>
</dbReference>
<protein>
    <submittedName>
        <fullName evidence="2">DNA binding domain protein, excisionase family</fullName>
    </submittedName>
</protein>